<dbReference type="Gramene" id="mRNA:HanXRQr2_Chr01g0020031">
    <property type="protein sequence ID" value="CDS:HanXRQr2_Chr01g0020031.1"/>
    <property type="gene ID" value="HanXRQr2_Chr01g0020031"/>
</dbReference>
<evidence type="ECO:0000313" key="2">
    <source>
        <dbReference type="EMBL" id="KAF5821884.1"/>
    </source>
</evidence>
<dbReference type="Proteomes" id="UP000215914">
    <property type="component" value="Unassembled WGS sequence"/>
</dbReference>
<feature type="signal peptide" evidence="1">
    <location>
        <begin position="1"/>
        <end position="16"/>
    </location>
</feature>
<dbReference type="EMBL" id="MNCJ02000316">
    <property type="protein sequence ID" value="KAF5821884.1"/>
    <property type="molecule type" value="Genomic_DNA"/>
</dbReference>
<gene>
    <name evidence="2" type="ORF">HanXRQr2_Chr01g0020031</name>
</gene>
<dbReference type="AlphaFoldDB" id="A0A9K3P2Y1"/>
<proteinExistence type="predicted"/>
<evidence type="ECO:0000313" key="3">
    <source>
        <dbReference type="Proteomes" id="UP000215914"/>
    </source>
</evidence>
<feature type="chain" id="PRO_5039947067" evidence="1">
    <location>
        <begin position="17"/>
        <end position="50"/>
    </location>
</feature>
<accession>A0A9K3P2Y1</accession>
<evidence type="ECO:0000256" key="1">
    <source>
        <dbReference type="SAM" id="SignalP"/>
    </source>
</evidence>
<name>A0A9K3P2Y1_HELAN</name>
<comment type="caution">
    <text evidence="2">The sequence shown here is derived from an EMBL/GenBank/DDBJ whole genome shotgun (WGS) entry which is preliminary data.</text>
</comment>
<reference evidence="2" key="1">
    <citation type="journal article" date="2017" name="Nature">
        <title>The sunflower genome provides insights into oil metabolism, flowering and Asterid evolution.</title>
        <authorList>
            <person name="Badouin H."/>
            <person name="Gouzy J."/>
            <person name="Grassa C.J."/>
            <person name="Murat F."/>
            <person name="Staton S.E."/>
            <person name="Cottret L."/>
            <person name="Lelandais-Briere C."/>
            <person name="Owens G.L."/>
            <person name="Carrere S."/>
            <person name="Mayjonade B."/>
            <person name="Legrand L."/>
            <person name="Gill N."/>
            <person name="Kane N.C."/>
            <person name="Bowers J.E."/>
            <person name="Hubner S."/>
            <person name="Bellec A."/>
            <person name="Berard A."/>
            <person name="Berges H."/>
            <person name="Blanchet N."/>
            <person name="Boniface M.C."/>
            <person name="Brunel D."/>
            <person name="Catrice O."/>
            <person name="Chaidir N."/>
            <person name="Claudel C."/>
            <person name="Donnadieu C."/>
            <person name="Faraut T."/>
            <person name="Fievet G."/>
            <person name="Helmstetter N."/>
            <person name="King M."/>
            <person name="Knapp S.J."/>
            <person name="Lai Z."/>
            <person name="Le Paslier M.C."/>
            <person name="Lippi Y."/>
            <person name="Lorenzon L."/>
            <person name="Mandel J.R."/>
            <person name="Marage G."/>
            <person name="Marchand G."/>
            <person name="Marquand E."/>
            <person name="Bret-Mestries E."/>
            <person name="Morien E."/>
            <person name="Nambeesan S."/>
            <person name="Nguyen T."/>
            <person name="Pegot-Espagnet P."/>
            <person name="Pouilly N."/>
            <person name="Raftis F."/>
            <person name="Sallet E."/>
            <person name="Schiex T."/>
            <person name="Thomas J."/>
            <person name="Vandecasteele C."/>
            <person name="Vares D."/>
            <person name="Vear F."/>
            <person name="Vautrin S."/>
            <person name="Crespi M."/>
            <person name="Mangin B."/>
            <person name="Burke J.M."/>
            <person name="Salse J."/>
            <person name="Munos S."/>
            <person name="Vincourt P."/>
            <person name="Rieseberg L.H."/>
            <person name="Langlade N.B."/>
        </authorList>
    </citation>
    <scope>NUCLEOTIDE SEQUENCE</scope>
    <source>
        <tissue evidence="2">Leaves</tissue>
    </source>
</reference>
<protein>
    <submittedName>
        <fullName evidence="2">Uncharacterized protein</fullName>
    </submittedName>
</protein>
<reference evidence="2" key="2">
    <citation type="submission" date="2020-06" db="EMBL/GenBank/DDBJ databases">
        <title>Helianthus annuus Genome sequencing and assembly Release 2.</title>
        <authorList>
            <person name="Gouzy J."/>
            <person name="Langlade N."/>
            <person name="Munos S."/>
        </authorList>
    </citation>
    <scope>NUCLEOTIDE SEQUENCE</scope>
    <source>
        <tissue evidence="2">Leaves</tissue>
    </source>
</reference>
<organism evidence="2 3">
    <name type="scientific">Helianthus annuus</name>
    <name type="common">Common sunflower</name>
    <dbReference type="NCBI Taxonomy" id="4232"/>
    <lineage>
        <taxon>Eukaryota</taxon>
        <taxon>Viridiplantae</taxon>
        <taxon>Streptophyta</taxon>
        <taxon>Embryophyta</taxon>
        <taxon>Tracheophyta</taxon>
        <taxon>Spermatophyta</taxon>
        <taxon>Magnoliopsida</taxon>
        <taxon>eudicotyledons</taxon>
        <taxon>Gunneridae</taxon>
        <taxon>Pentapetalae</taxon>
        <taxon>asterids</taxon>
        <taxon>campanulids</taxon>
        <taxon>Asterales</taxon>
        <taxon>Asteraceae</taxon>
        <taxon>Asteroideae</taxon>
        <taxon>Heliantheae alliance</taxon>
        <taxon>Heliantheae</taxon>
        <taxon>Helianthus</taxon>
    </lineage>
</organism>
<keyword evidence="3" id="KW-1185">Reference proteome</keyword>
<keyword evidence="1" id="KW-0732">Signal</keyword>
<sequence length="50" mass="5885">MSFRLMVMLLLYQVVTNFVYKTPNLPTVIVFLQILNNCYSHGNLRFCKNS</sequence>